<dbReference type="SUPFAM" id="SSF57501">
    <property type="entry name" value="Cystine-knot cytokines"/>
    <property type="match status" value="1"/>
</dbReference>
<dbReference type="PROSITE" id="PS51362">
    <property type="entry name" value="TGF_BETA_2"/>
    <property type="match status" value="1"/>
</dbReference>
<dbReference type="OrthoDB" id="5987191at2759"/>
<dbReference type="InterPro" id="IPR015615">
    <property type="entry name" value="TGF-beta-rel"/>
</dbReference>
<keyword evidence="7" id="KW-0175">Coiled coil</keyword>
<comment type="subcellular location">
    <subcellularLocation>
        <location evidence="1">Secreted</location>
    </subcellularLocation>
</comment>
<dbReference type="InterPro" id="IPR017948">
    <property type="entry name" value="TGFb_CS"/>
</dbReference>
<evidence type="ECO:0000256" key="1">
    <source>
        <dbReference type="ARBA" id="ARBA00004613"/>
    </source>
</evidence>
<evidence type="ECO:0000256" key="5">
    <source>
        <dbReference type="ARBA" id="ARBA00023157"/>
    </source>
</evidence>
<dbReference type="PANTHER" id="PTHR11848:SF270">
    <property type="entry name" value="BONE MORPHOGENETIC PROTEIN 3-LIKE"/>
    <property type="match status" value="1"/>
</dbReference>
<dbReference type="GO" id="GO:0008083">
    <property type="term" value="F:growth factor activity"/>
    <property type="evidence" value="ECO:0007669"/>
    <property type="project" value="UniProtKB-KW"/>
</dbReference>
<dbReference type="GO" id="GO:0005125">
    <property type="term" value="F:cytokine activity"/>
    <property type="evidence" value="ECO:0007669"/>
    <property type="project" value="TreeGrafter"/>
</dbReference>
<accession>A0A8S9ZWX4</accession>
<dbReference type="Gene3D" id="2.10.90.10">
    <property type="entry name" value="Cystine-knot cytokines"/>
    <property type="match status" value="1"/>
</dbReference>
<sequence>MYVLFNIYIYLFTNNYFLFNIENILYIFKYNQFLEYDCSNCGNFSNVNENEFVLEFQINGLSSNEILINAQLLLLLPSIKEYKYRHYYYKINKKQKLFKLNNIELFAYFGNKCVNNKKLIKEKIQTLEEENNLILNNWFIYNVKKFIEKNENKGNNKLYLIIKIVQKGKLLNKDELVNFVYSHGPFLVIYTKEENKLIKNKRNKREIFQEEEENNNKIKEHMNSVKKQSEYFAYGMALPNEEQYLLNENNQNKLEKINKNNSNKLDNTKFALKRKKLKNKKKLNKNQEKQFLMQMIQCLDLEQINHLGNKCSRLDDRIIAPKSFDAGYCSGLCEYPINKNLKPSNHAIFQSLIVRLESLTNINNTPQVCCAPDKLDSLTMLYFNDNGNLNDNFTMWILN</sequence>
<evidence type="ECO:0000313" key="10">
    <source>
        <dbReference type="Proteomes" id="UP000605970"/>
    </source>
</evidence>
<dbReference type="EMBL" id="JABEBT010000017">
    <property type="protein sequence ID" value="KAF7637817.1"/>
    <property type="molecule type" value="Genomic_DNA"/>
</dbReference>
<feature type="coiled-coil region" evidence="7">
    <location>
        <begin position="208"/>
        <end position="267"/>
    </location>
</feature>
<evidence type="ECO:0000259" key="8">
    <source>
        <dbReference type="PROSITE" id="PS51362"/>
    </source>
</evidence>
<name>A0A8S9ZWX4_9BILA</name>
<dbReference type="PANTHER" id="PTHR11848">
    <property type="entry name" value="TGF-BETA FAMILY"/>
    <property type="match status" value="1"/>
</dbReference>
<dbReference type="GO" id="GO:0005615">
    <property type="term" value="C:extracellular space"/>
    <property type="evidence" value="ECO:0007669"/>
    <property type="project" value="TreeGrafter"/>
</dbReference>
<reference evidence="9" key="1">
    <citation type="journal article" date="2020" name="Ecol. Evol.">
        <title>Genome structure and content of the rice root-knot nematode (Meloidogyne graminicola).</title>
        <authorList>
            <person name="Phan N.T."/>
            <person name="Danchin E.G.J."/>
            <person name="Klopp C."/>
            <person name="Perfus-Barbeoch L."/>
            <person name="Kozlowski D.K."/>
            <person name="Koutsovoulos G.D."/>
            <person name="Lopez-Roques C."/>
            <person name="Bouchez O."/>
            <person name="Zahm M."/>
            <person name="Besnard G."/>
            <person name="Bellafiore S."/>
        </authorList>
    </citation>
    <scope>NUCLEOTIDE SEQUENCE</scope>
    <source>
        <strain evidence="9">VN-18</strain>
    </source>
</reference>
<dbReference type="Pfam" id="PF00019">
    <property type="entry name" value="TGF_beta"/>
    <property type="match status" value="1"/>
</dbReference>
<gene>
    <name evidence="9" type="ORF">Mgra_00002791</name>
</gene>
<dbReference type="InterPro" id="IPR029034">
    <property type="entry name" value="Cystine-knot_cytokine"/>
</dbReference>
<feature type="domain" description="TGF-beta family profile" evidence="8">
    <location>
        <begin position="273"/>
        <end position="399"/>
    </location>
</feature>
<evidence type="ECO:0000256" key="2">
    <source>
        <dbReference type="ARBA" id="ARBA00006656"/>
    </source>
</evidence>
<evidence type="ECO:0000256" key="7">
    <source>
        <dbReference type="SAM" id="Coils"/>
    </source>
</evidence>
<dbReference type="SMART" id="SM00204">
    <property type="entry name" value="TGFB"/>
    <property type="match status" value="1"/>
</dbReference>
<evidence type="ECO:0000256" key="4">
    <source>
        <dbReference type="ARBA" id="ARBA00023030"/>
    </source>
</evidence>
<proteinExistence type="inferred from homology"/>
<dbReference type="PROSITE" id="PS00250">
    <property type="entry name" value="TGF_BETA_1"/>
    <property type="match status" value="1"/>
</dbReference>
<comment type="similarity">
    <text evidence="2 6">Belongs to the TGF-beta family.</text>
</comment>
<keyword evidence="10" id="KW-1185">Reference proteome</keyword>
<organism evidence="9 10">
    <name type="scientific">Meloidogyne graminicola</name>
    <dbReference type="NCBI Taxonomy" id="189291"/>
    <lineage>
        <taxon>Eukaryota</taxon>
        <taxon>Metazoa</taxon>
        <taxon>Ecdysozoa</taxon>
        <taxon>Nematoda</taxon>
        <taxon>Chromadorea</taxon>
        <taxon>Rhabditida</taxon>
        <taxon>Tylenchina</taxon>
        <taxon>Tylenchomorpha</taxon>
        <taxon>Tylenchoidea</taxon>
        <taxon>Meloidogynidae</taxon>
        <taxon>Meloidogyninae</taxon>
        <taxon>Meloidogyne</taxon>
    </lineage>
</organism>
<keyword evidence="3" id="KW-0964">Secreted</keyword>
<dbReference type="Proteomes" id="UP000605970">
    <property type="component" value="Unassembled WGS sequence"/>
</dbReference>
<protein>
    <submittedName>
        <fullName evidence="9">TGF_BETA_2 domain-containing protein</fullName>
    </submittedName>
</protein>
<comment type="caution">
    <text evidence="9">The sequence shown here is derived from an EMBL/GenBank/DDBJ whole genome shotgun (WGS) entry which is preliminary data.</text>
</comment>
<keyword evidence="4 6" id="KW-0339">Growth factor</keyword>
<evidence type="ECO:0000256" key="6">
    <source>
        <dbReference type="RuleBase" id="RU000354"/>
    </source>
</evidence>
<dbReference type="AlphaFoldDB" id="A0A8S9ZWX4"/>
<dbReference type="InterPro" id="IPR001839">
    <property type="entry name" value="TGF-b_C"/>
</dbReference>
<evidence type="ECO:0000256" key="3">
    <source>
        <dbReference type="ARBA" id="ARBA00022525"/>
    </source>
</evidence>
<evidence type="ECO:0000313" key="9">
    <source>
        <dbReference type="EMBL" id="KAF7637817.1"/>
    </source>
</evidence>
<keyword evidence="5" id="KW-1015">Disulfide bond</keyword>